<keyword evidence="2" id="KW-1185">Reference proteome</keyword>
<organism evidence="1 2">
    <name type="scientific">Streptomyces virginiae</name>
    <name type="common">Streptomyces cinnamonensis</name>
    <dbReference type="NCBI Taxonomy" id="1961"/>
    <lineage>
        <taxon>Bacteria</taxon>
        <taxon>Bacillati</taxon>
        <taxon>Actinomycetota</taxon>
        <taxon>Actinomycetes</taxon>
        <taxon>Kitasatosporales</taxon>
        <taxon>Streptomycetaceae</taxon>
        <taxon>Streptomyces</taxon>
    </lineage>
</organism>
<evidence type="ECO:0000313" key="2">
    <source>
        <dbReference type="Proteomes" id="UP001432039"/>
    </source>
</evidence>
<sequence>MKIRADVAEMLRDGLTNKQVARRAHVSQMTAAIARAALGLPKSKPGQKRQASLEQALRDRSRVVDAGHWEWAGPRSNGLAVVHFDGRRYTACRAAFVIHHQRAPIGEVRPGCGRPGCVAPAHMDDRPARERNRATFNALFGGST</sequence>
<dbReference type="Proteomes" id="UP001432039">
    <property type="component" value="Chromosome"/>
</dbReference>
<gene>
    <name evidence="1" type="ORF">OG517_23320</name>
</gene>
<name>A0ABZ1TE95_STRVG</name>
<protein>
    <recommendedName>
        <fullName evidence="3">HTH luxR-type domain-containing protein</fullName>
    </recommendedName>
</protein>
<reference evidence="1" key="1">
    <citation type="submission" date="2022-10" db="EMBL/GenBank/DDBJ databases">
        <title>The complete genomes of actinobacterial strains from the NBC collection.</title>
        <authorList>
            <person name="Joergensen T.S."/>
            <person name="Alvarez Arevalo M."/>
            <person name="Sterndorff E.B."/>
            <person name="Faurdal D."/>
            <person name="Vuksanovic O."/>
            <person name="Mourched A.-S."/>
            <person name="Charusanti P."/>
            <person name="Shaw S."/>
            <person name="Blin K."/>
            <person name="Weber T."/>
        </authorList>
    </citation>
    <scope>NUCLEOTIDE SEQUENCE</scope>
    <source>
        <strain evidence="1">NBC_00248</strain>
    </source>
</reference>
<dbReference type="EMBL" id="CP108090">
    <property type="protein sequence ID" value="WUQ14117.1"/>
    <property type="molecule type" value="Genomic_DNA"/>
</dbReference>
<proteinExistence type="predicted"/>
<dbReference type="RefSeq" id="WP_328962934.1">
    <property type="nucleotide sequence ID" value="NZ_CP108090.1"/>
</dbReference>
<evidence type="ECO:0000313" key="1">
    <source>
        <dbReference type="EMBL" id="WUQ14117.1"/>
    </source>
</evidence>
<accession>A0ABZ1TE95</accession>
<evidence type="ECO:0008006" key="3">
    <source>
        <dbReference type="Google" id="ProtNLM"/>
    </source>
</evidence>